<dbReference type="GeneID" id="78828557"/>
<sequence length="42" mass="4663">MEQVGKWAVAAGGITVSYFFGGWGAALDIFRWQLFLITLREG</sequence>
<accession>A0A2L1UG17</accession>
<feature type="transmembrane region" description="Helical" evidence="1">
    <location>
        <begin position="6"/>
        <end position="30"/>
    </location>
</feature>
<gene>
    <name evidence="2" type="ORF">ERICIII_03066</name>
</gene>
<keyword evidence="1" id="KW-0472">Membrane</keyword>
<name>A0A2L1UG17_9BACL</name>
<proteinExistence type="predicted"/>
<evidence type="ECO:0000313" key="2">
    <source>
        <dbReference type="EMBL" id="AVF27193.1"/>
    </source>
</evidence>
<evidence type="ECO:0000256" key="1">
    <source>
        <dbReference type="SAM" id="Phobius"/>
    </source>
</evidence>
<evidence type="ECO:0000313" key="3">
    <source>
        <dbReference type="Proteomes" id="UP000239833"/>
    </source>
</evidence>
<keyword evidence="1" id="KW-1133">Transmembrane helix</keyword>
<dbReference type="RefSeq" id="WP_257788467.1">
    <property type="nucleotide sequence ID" value="NZ_CP019655.1"/>
</dbReference>
<organism evidence="2 3">
    <name type="scientific">Paenibacillus larvae subsp. larvae</name>
    <dbReference type="NCBI Taxonomy" id="147375"/>
    <lineage>
        <taxon>Bacteria</taxon>
        <taxon>Bacillati</taxon>
        <taxon>Bacillota</taxon>
        <taxon>Bacilli</taxon>
        <taxon>Bacillales</taxon>
        <taxon>Paenibacillaceae</taxon>
        <taxon>Paenibacillus</taxon>
    </lineage>
</organism>
<keyword evidence="1" id="KW-0812">Transmembrane</keyword>
<dbReference type="EMBL" id="CP019655">
    <property type="protein sequence ID" value="AVF27193.1"/>
    <property type="molecule type" value="Genomic_DNA"/>
</dbReference>
<dbReference type="Proteomes" id="UP000239833">
    <property type="component" value="Chromosome"/>
</dbReference>
<protein>
    <submittedName>
        <fullName evidence="2">Uncharacterized protein</fullName>
    </submittedName>
</protein>
<dbReference type="AlphaFoldDB" id="A0A2L1UG17"/>
<reference evidence="3" key="1">
    <citation type="submission" date="2017-02" db="EMBL/GenBank/DDBJ databases">
        <title>Delineation of Paenibacillus larvae strains originating from foulbrood outbreaks.</title>
        <authorList>
            <person name="Beims H."/>
            <person name="Bunk B."/>
            <person name="Sproeer C."/>
            <person name="Mohr K.I."/>
            <person name="Pradella S."/>
            <person name="Guenther G."/>
            <person name="Rohde M."/>
            <person name="von der Ohe W."/>
            <person name="Steinert M."/>
        </authorList>
    </citation>
    <scope>NUCLEOTIDE SEQUENCE [LARGE SCALE GENOMIC DNA]</scope>
    <source>
        <strain evidence="3">Eric_III</strain>
    </source>
</reference>